<dbReference type="InterPro" id="IPR027806">
    <property type="entry name" value="HARBI1_dom"/>
</dbReference>
<feature type="domain" description="DDE Tnp4" evidence="3">
    <location>
        <begin position="74"/>
        <end position="201"/>
    </location>
</feature>
<proteinExistence type="predicted"/>
<evidence type="ECO:0000313" key="4">
    <source>
        <dbReference type="EMBL" id="CAD9594020.1"/>
    </source>
</evidence>
<dbReference type="AlphaFoldDB" id="A0A7S2L4B7"/>
<comment type="cofactor">
    <cofactor evidence="1">
        <name>a divalent metal cation</name>
        <dbReference type="ChEBI" id="CHEBI:60240"/>
    </cofactor>
</comment>
<organism evidence="4">
    <name type="scientific">Leptocylindrus danicus</name>
    <dbReference type="NCBI Taxonomy" id="163516"/>
    <lineage>
        <taxon>Eukaryota</taxon>
        <taxon>Sar</taxon>
        <taxon>Stramenopiles</taxon>
        <taxon>Ochrophyta</taxon>
        <taxon>Bacillariophyta</taxon>
        <taxon>Coscinodiscophyceae</taxon>
        <taxon>Chaetocerotophycidae</taxon>
        <taxon>Leptocylindrales</taxon>
        <taxon>Leptocylindraceae</taxon>
        <taxon>Leptocylindrus</taxon>
    </lineage>
</organism>
<reference evidence="4" key="1">
    <citation type="submission" date="2021-01" db="EMBL/GenBank/DDBJ databases">
        <authorList>
            <person name="Corre E."/>
            <person name="Pelletier E."/>
            <person name="Niang G."/>
            <person name="Scheremetjew M."/>
            <person name="Finn R."/>
            <person name="Kale V."/>
            <person name="Holt S."/>
            <person name="Cochrane G."/>
            <person name="Meng A."/>
            <person name="Brown T."/>
            <person name="Cohen L."/>
        </authorList>
    </citation>
    <scope>NUCLEOTIDE SEQUENCE</scope>
    <source>
        <strain evidence="4">B650</strain>
    </source>
</reference>
<evidence type="ECO:0000259" key="3">
    <source>
        <dbReference type="Pfam" id="PF13359"/>
    </source>
</evidence>
<sequence length="221" mass="25787">MGRPKYEHLLWLLHYVKEYRTEDASAKTCHTTSNTYRRRVNDFASGVYSLEDKVLVFDRRKSNARIGAKSFLSIDGTDVRIQRKQSDSYKAFFSYKFRKPGLRYLVALEIDSGNCALIFGPRLPGVYNETMMFREGIKDRLDPDERVVVDGGFKGEVAFISPEICQTDLEKEQHRNVRLRHETFNARIKRFKILSETYRGRDLNYHIVFFVVVAIIGRNEG</sequence>
<evidence type="ECO:0000256" key="1">
    <source>
        <dbReference type="ARBA" id="ARBA00001968"/>
    </source>
</evidence>
<evidence type="ECO:0000256" key="2">
    <source>
        <dbReference type="ARBA" id="ARBA00022723"/>
    </source>
</evidence>
<protein>
    <recommendedName>
        <fullName evidence="3">DDE Tnp4 domain-containing protein</fullName>
    </recommendedName>
</protein>
<dbReference type="GO" id="GO:0046872">
    <property type="term" value="F:metal ion binding"/>
    <property type="evidence" value="ECO:0007669"/>
    <property type="project" value="UniProtKB-KW"/>
</dbReference>
<dbReference type="Pfam" id="PF13359">
    <property type="entry name" value="DDE_Tnp_4"/>
    <property type="match status" value="1"/>
</dbReference>
<name>A0A7S2L4B7_9STRA</name>
<gene>
    <name evidence="4" type="ORF">LDAN0321_LOCUS14380</name>
</gene>
<dbReference type="EMBL" id="HBGY01022765">
    <property type="protein sequence ID" value="CAD9594020.1"/>
    <property type="molecule type" value="Transcribed_RNA"/>
</dbReference>
<keyword evidence="2" id="KW-0479">Metal-binding</keyword>
<accession>A0A7S2L4B7</accession>